<evidence type="ECO:0000313" key="2">
    <source>
        <dbReference type="EMBL" id="VAW63094.1"/>
    </source>
</evidence>
<gene>
    <name evidence="2" type="ORF">MNBD_GAMMA11-3018</name>
</gene>
<accession>A0A3B0Y3K4</accession>
<keyword evidence="1" id="KW-0812">Transmembrane</keyword>
<feature type="transmembrane region" description="Helical" evidence="1">
    <location>
        <begin position="100"/>
        <end position="121"/>
    </location>
</feature>
<name>A0A3B0Y3K4_9ZZZZ</name>
<dbReference type="EMBL" id="UOFG01000193">
    <property type="protein sequence ID" value="VAW63094.1"/>
    <property type="molecule type" value="Genomic_DNA"/>
</dbReference>
<dbReference type="AlphaFoldDB" id="A0A3B0Y3K4"/>
<sequence>MILVVILFAMTLINLDFILVSFFAVLVSAYFAVSELKNNRLRQFHWREDGSWIICQGAQGDMELAQTQLIQARLLPGSVVTTRFALLNFRFENSPNPQKAAILAFSLRSVALFFTLFFSSISCWFKPENRKYLSVLLFKDNVDREKFRQLRVRVKVEGIKNAAHDTL</sequence>
<organism evidence="2">
    <name type="scientific">hydrothermal vent metagenome</name>
    <dbReference type="NCBI Taxonomy" id="652676"/>
    <lineage>
        <taxon>unclassified sequences</taxon>
        <taxon>metagenomes</taxon>
        <taxon>ecological metagenomes</taxon>
    </lineage>
</organism>
<keyword evidence="1" id="KW-0472">Membrane</keyword>
<feature type="transmembrane region" description="Helical" evidence="1">
    <location>
        <begin position="6"/>
        <end position="33"/>
    </location>
</feature>
<evidence type="ECO:0000256" key="1">
    <source>
        <dbReference type="SAM" id="Phobius"/>
    </source>
</evidence>
<protein>
    <submittedName>
        <fullName evidence="2">Uncharacterized protein</fullName>
    </submittedName>
</protein>
<proteinExistence type="predicted"/>
<keyword evidence="1" id="KW-1133">Transmembrane helix</keyword>
<reference evidence="2" key="1">
    <citation type="submission" date="2018-06" db="EMBL/GenBank/DDBJ databases">
        <authorList>
            <person name="Zhirakovskaya E."/>
        </authorList>
    </citation>
    <scope>NUCLEOTIDE SEQUENCE</scope>
</reference>